<dbReference type="Pfam" id="PF07993">
    <property type="entry name" value="NAD_binding_4"/>
    <property type="match status" value="1"/>
</dbReference>
<comment type="similarity">
    <text evidence="2 10">Belongs to the fatty acyl-CoA reductase family.</text>
</comment>
<comment type="subcellular location">
    <subcellularLocation>
        <location evidence="1">Membrane</location>
        <topology evidence="1">Multi-pass membrane protein</topology>
    </subcellularLocation>
</comment>
<dbReference type="Proteomes" id="UP000789524">
    <property type="component" value="Unassembled WGS sequence"/>
</dbReference>
<dbReference type="InterPro" id="IPR033379">
    <property type="entry name" value="Acid_Pase_AS"/>
</dbReference>
<dbReference type="InterPro" id="IPR000560">
    <property type="entry name" value="His_Pase_clade-2"/>
</dbReference>
<gene>
    <name evidence="13" type="ORF">DCHRY22_LOCUS12148</name>
</gene>
<dbReference type="PROSITE" id="PS00778">
    <property type="entry name" value="HIS_ACID_PHOSPHAT_2"/>
    <property type="match status" value="1"/>
</dbReference>
<keyword evidence="5 10" id="KW-0521">NADP</keyword>
<accession>A0A8J2RCV6</accession>
<dbReference type="Pfam" id="PF00328">
    <property type="entry name" value="His_Phos_2"/>
    <property type="match status" value="1"/>
</dbReference>
<dbReference type="SUPFAM" id="SSF53254">
    <property type="entry name" value="Phosphoglycerate mutase-like"/>
    <property type="match status" value="1"/>
</dbReference>
<keyword evidence="3 10" id="KW-0444">Lipid biosynthesis</keyword>
<dbReference type="CDD" id="cd07061">
    <property type="entry name" value="HP_HAP_like"/>
    <property type="match status" value="1"/>
</dbReference>
<dbReference type="OrthoDB" id="429813at2759"/>
<dbReference type="Pfam" id="PF03015">
    <property type="entry name" value="Sterile"/>
    <property type="match status" value="1"/>
</dbReference>
<dbReference type="PANTHER" id="PTHR11011">
    <property type="entry name" value="MALE STERILITY PROTEIN 2-RELATED"/>
    <property type="match status" value="1"/>
</dbReference>
<dbReference type="InterPro" id="IPR029033">
    <property type="entry name" value="His_PPase_superfam"/>
</dbReference>
<dbReference type="GO" id="GO:0005777">
    <property type="term" value="C:peroxisome"/>
    <property type="evidence" value="ECO:0007669"/>
    <property type="project" value="TreeGrafter"/>
</dbReference>
<sequence>MEIVRKIEEKGFEKSLRVKQALESGNSDVVKVYDGAVLFITGGSGFVGKQLVEKILRTCNVKKIYLLLRPKKGNSAIQRLNQILEDPVYESLRSQQPDFASKLIPVEGNVIDLNLGIDEESRQKIIEEVNIIFHGAATINFEETIKVATLTNLRGTREILNLAKSCKQLKSLVHVSTAYVHATKSRIKTEVKEDFYKSPLPPDALIELAESLENEQLQKIVEPLKTDWPNSYTFTKAVTEELVKQKAADLPICIVRPAIVISAYNEPRPGWVDIKNAYGPSGMLLGLSLGVSHTVHADTNIMFDFVPVDIVNNALIVAAWKTHERYIAGERQLKIYVVTGSRNPIYYRDMINVLKDKGRSLVSPKAIWHSFSIITKYKLIYILLTWLLHYIPGYLVDGCCMLIGQKPRFIKIYKKVYSVSSVFVYFTNNDWIFRDDNALELYNQMNYTDKEIFTCDMKQINIASMLLTWFYGISKHNVRSPSTKNLENFSDHPWPKWNISDLYLTEKGALLEEYMGEYIYNWLVMEKLFVEGCPEENSVLIYANTKQRCRSSAKAFVRGAFDKCNISVVSMNSDEADPIFNPIIRNDSETVKEPILNEMEYKLRNLNLSESYLALEGILDLENSIMCRNENQCRFCDEDKRISYNVGDIPRIIDDFSWAFVIVDSFLMSYYDGLAMENVAWGKIKDSEQWKTLTRITNENLNICFNSKLLGRQVAKPLLEYILSVVTRDIPKKFTLLHGHDANLLSVLASLDVKEFLLPDQYEIIPIGGKLVFQRWYDATQDRDLFKLDYVYLTAGQIREGSKLSTNNPPRQVQLFIKDCPVDSDGFCSWEDFVKVLNDAASFY</sequence>
<evidence type="ECO:0000256" key="7">
    <source>
        <dbReference type="ARBA" id="ARBA00023098"/>
    </source>
</evidence>
<evidence type="ECO:0000256" key="3">
    <source>
        <dbReference type="ARBA" id="ARBA00022516"/>
    </source>
</evidence>
<evidence type="ECO:0000256" key="1">
    <source>
        <dbReference type="ARBA" id="ARBA00004141"/>
    </source>
</evidence>
<dbReference type="CDD" id="cd05236">
    <property type="entry name" value="FAR-N_SDR_e"/>
    <property type="match status" value="1"/>
</dbReference>
<dbReference type="InterPro" id="IPR036291">
    <property type="entry name" value="NAD(P)-bd_dom_sf"/>
</dbReference>
<dbReference type="InterPro" id="IPR013120">
    <property type="entry name" value="FAR_NAD-bd"/>
</dbReference>
<evidence type="ECO:0000259" key="11">
    <source>
        <dbReference type="Pfam" id="PF03015"/>
    </source>
</evidence>
<evidence type="ECO:0000256" key="6">
    <source>
        <dbReference type="ARBA" id="ARBA00022989"/>
    </source>
</evidence>
<dbReference type="Gene3D" id="3.40.50.720">
    <property type="entry name" value="NAD(P)-binding Rossmann-like Domain"/>
    <property type="match status" value="1"/>
</dbReference>
<evidence type="ECO:0000256" key="9">
    <source>
        <dbReference type="ARBA" id="ARBA00052530"/>
    </source>
</evidence>
<evidence type="ECO:0000259" key="12">
    <source>
        <dbReference type="Pfam" id="PF07993"/>
    </source>
</evidence>
<comment type="catalytic activity">
    <reaction evidence="9 10">
        <text>a long-chain fatty acyl-CoA + 2 NADPH + 2 H(+) = a long-chain primary fatty alcohol + 2 NADP(+) + CoA</text>
        <dbReference type="Rhea" id="RHEA:52716"/>
        <dbReference type="ChEBI" id="CHEBI:15378"/>
        <dbReference type="ChEBI" id="CHEBI:57287"/>
        <dbReference type="ChEBI" id="CHEBI:57783"/>
        <dbReference type="ChEBI" id="CHEBI:58349"/>
        <dbReference type="ChEBI" id="CHEBI:77396"/>
        <dbReference type="ChEBI" id="CHEBI:83139"/>
        <dbReference type="EC" id="1.2.1.84"/>
    </reaction>
</comment>
<dbReference type="FunFam" id="3.40.50.720:FF:000143">
    <property type="entry name" value="Fatty acyl-CoA reductase"/>
    <property type="match status" value="1"/>
</dbReference>
<dbReference type="PANTHER" id="PTHR11011:SF60">
    <property type="entry name" value="FATTY ACYL-COA REDUCTASE-RELATED"/>
    <property type="match status" value="1"/>
</dbReference>
<evidence type="ECO:0000313" key="13">
    <source>
        <dbReference type="EMBL" id="CAG9576981.1"/>
    </source>
</evidence>
<dbReference type="EMBL" id="CAKASE010000075">
    <property type="protein sequence ID" value="CAG9576981.1"/>
    <property type="molecule type" value="Genomic_DNA"/>
</dbReference>
<feature type="domain" description="Thioester reductase (TE)" evidence="12">
    <location>
        <begin position="40"/>
        <end position="314"/>
    </location>
</feature>
<evidence type="ECO:0000256" key="4">
    <source>
        <dbReference type="ARBA" id="ARBA00022692"/>
    </source>
</evidence>
<keyword evidence="7 10" id="KW-0443">Lipid metabolism</keyword>
<dbReference type="AlphaFoldDB" id="A0A8J2RCV6"/>
<proteinExistence type="inferred from homology"/>
<organism evidence="13 14">
    <name type="scientific">Danaus chrysippus</name>
    <name type="common">African queen</name>
    <dbReference type="NCBI Taxonomy" id="151541"/>
    <lineage>
        <taxon>Eukaryota</taxon>
        <taxon>Metazoa</taxon>
        <taxon>Ecdysozoa</taxon>
        <taxon>Arthropoda</taxon>
        <taxon>Hexapoda</taxon>
        <taxon>Insecta</taxon>
        <taxon>Pterygota</taxon>
        <taxon>Neoptera</taxon>
        <taxon>Endopterygota</taxon>
        <taxon>Lepidoptera</taxon>
        <taxon>Glossata</taxon>
        <taxon>Ditrysia</taxon>
        <taxon>Papilionoidea</taxon>
        <taxon>Nymphalidae</taxon>
        <taxon>Danainae</taxon>
        <taxon>Danaini</taxon>
        <taxon>Danaina</taxon>
        <taxon>Danaus</taxon>
        <taxon>Anosia</taxon>
    </lineage>
</organism>
<keyword evidence="8" id="KW-0472">Membrane</keyword>
<dbReference type="GO" id="GO:0035336">
    <property type="term" value="P:long-chain fatty-acyl-CoA metabolic process"/>
    <property type="evidence" value="ECO:0007669"/>
    <property type="project" value="TreeGrafter"/>
</dbReference>
<comment type="function">
    <text evidence="10">Catalyzes the reduction of fatty acyl-CoA to fatty alcohols.</text>
</comment>
<dbReference type="SUPFAM" id="SSF51735">
    <property type="entry name" value="NAD(P)-binding Rossmann-fold domains"/>
    <property type="match status" value="1"/>
</dbReference>
<protein>
    <recommendedName>
        <fullName evidence="10">Fatty acyl-CoA reductase</fullName>
        <ecNumber evidence="10">1.2.1.84</ecNumber>
    </recommendedName>
</protein>
<dbReference type="GO" id="GO:0080019">
    <property type="term" value="F:alcohol-forming very long-chain fatty acyl-CoA reductase activity"/>
    <property type="evidence" value="ECO:0007669"/>
    <property type="project" value="InterPro"/>
</dbReference>
<evidence type="ECO:0000256" key="8">
    <source>
        <dbReference type="ARBA" id="ARBA00023136"/>
    </source>
</evidence>
<keyword evidence="10" id="KW-0560">Oxidoreductase</keyword>
<evidence type="ECO:0000313" key="14">
    <source>
        <dbReference type="Proteomes" id="UP000789524"/>
    </source>
</evidence>
<evidence type="ECO:0000256" key="2">
    <source>
        <dbReference type="ARBA" id="ARBA00005928"/>
    </source>
</evidence>
<dbReference type="InterPro" id="IPR026055">
    <property type="entry name" value="FAR"/>
</dbReference>
<dbReference type="GO" id="GO:0102965">
    <property type="term" value="F:alcohol-forming long-chain fatty acyl-CoA reductase activity"/>
    <property type="evidence" value="ECO:0007669"/>
    <property type="project" value="UniProtKB-EC"/>
</dbReference>
<keyword evidence="4" id="KW-0812">Transmembrane</keyword>
<keyword evidence="6" id="KW-1133">Transmembrane helix</keyword>
<dbReference type="EC" id="1.2.1.84" evidence="10"/>
<feature type="domain" description="Fatty acyl-CoA reductase C-terminal" evidence="11">
    <location>
        <begin position="388"/>
        <end position="478"/>
    </location>
</feature>
<dbReference type="Gene3D" id="3.40.50.1240">
    <property type="entry name" value="Phosphoglycerate mutase-like"/>
    <property type="match status" value="2"/>
</dbReference>
<dbReference type="CDD" id="cd09071">
    <property type="entry name" value="FAR_C"/>
    <property type="match status" value="1"/>
</dbReference>
<evidence type="ECO:0000256" key="5">
    <source>
        <dbReference type="ARBA" id="ARBA00022857"/>
    </source>
</evidence>
<evidence type="ECO:0000256" key="10">
    <source>
        <dbReference type="RuleBase" id="RU363097"/>
    </source>
</evidence>
<comment type="caution">
    <text evidence="13">The sequence shown here is derived from an EMBL/GenBank/DDBJ whole genome shotgun (WGS) entry which is preliminary data.</text>
</comment>
<name>A0A8J2RCV6_9NEOP</name>
<dbReference type="InterPro" id="IPR033640">
    <property type="entry name" value="FAR_C"/>
</dbReference>
<reference evidence="13" key="1">
    <citation type="submission" date="2021-09" db="EMBL/GenBank/DDBJ databases">
        <authorList>
            <person name="Martin H S."/>
        </authorList>
    </citation>
    <scope>NUCLEOTIDE SEQUENCE</scope>
</reference>
<dbReference type="GO" id="GO:0016791">
    <property type="term" value="F:phosphatase activity"/>
    <property type="evidence" value="ECO:0007669"/>
    <property type="project" value="UniProtKB-ARBA"/>
</dbReference>
<dbReference type="GO" id="GO:0016020">
    <property type="term" value="C:membrane"/>
    <property type="evidence" value="ECO:0007669"/>
    <property type="project" value="UniProtKB-SubCell"/>
</dbReference>
<keyword evidence="14" id="KW-1185">Reference proteome</keyword>